<comment type="cofactor">
    <cofactor evidence="3">
        <name>Mg(2+)</name>
        <dbReference type="ChEBI" id="CHEBI:18420"/>
    </cofactor>
</comment>
<feature type="active site" description="Nucleophile" evidence="3">
    <location>
        <position position="11"/>
    </location>
</feature>
<dbReference type="RefSeq" id="WP_275420085.1">
    <property type="nucleotide sequence ID" value="NZ_CP106877.1"/>
</dbReference>
<evidence type="ECO:0000313" key="4">
    <source>
        <dbReference type="EMBL" id="WAA11957.1"/>
    </source>
</evidence>
<evidence type="ECO:0000256" key="1">
    <source>
        <dbReference type="ARBA" id="ARBA00022801"/>
    </source>
</evidence>
<dbReference type="InterPro" id="IPR023214">
    <property type="entry name" value="HAD_sf"/>
</dbReference>
<sequence length="223" mass="25258">MEDNITTVLFDLDGTLVDTYELILTSFRHTFDHYVPGRFTKEDCISFIGPPLTETFASILPEKTEEMVQFYRNFNKQHHDTLIKPFAGVYDTVKTLHERGYKLAIVSTKMKDMVIKGLEATDLHPFFPVIIALDDVKYAKPDPEPIFKALELLRSDVQEAVMVGDSNHDILAAKNAGTRSVGVSWSIKGKDYLQRFSPDYMINHMGDLLKIVGVEANAKNDQV</sequence>
<reference evidence="4" key="1">
    <citation type="submission" date="2022-09" db="EMBL/GenBank/DDBJ databases">
        <title>Complete Genomes of Fervidibacillus albus and Fervidibacillus halotolerans isolated from tidal flat sediments.</title>
        <authorList>
            <person name="Kwon K.K."/>
            <person name="Yang S.-H."/>
            <person name="Park M.J."/>
            <person name="Oh H.-M."/>
        </authorList>
    </citation>
    <scope>NUCLEOTIDE SEQUENCE</scope>
    <source>
        <strain evidence="4">MEBiC13594</strain>
    </source>
</reference>
<dbReference type="PANTHER" id="PTHR43434">
    <property type="entry name" value="PHOSPHOGLYCOLATE PHOSPHATASE"/>
    <property type="match status" value="1"/>
</dbReference>
<dbReference type="EMBL" id="CP106877">
    <property type="protein sequence ID" value="WAA11957.1"/>
    <property type="molecule type" value="Genomic_DNA"/>
</dbReference>
<dbReference type="Gene3D" id="1.10.150.240">
    <property type="entry name" value="Putative phosphatase, domain 2"/>
    <property type="match status" value="1"/>
</dbReference>
<accession>A0A9E8RZT2</accession>
<dbReference type="AlphaFoldDB" id="A0A9E8RZT2"/>
<evidence type="ECO:0000313" key="5">
    <source>
        <dbReference type="Proteomes" id="UP001164726"/>
    </source>
</evidence>
<dbReference type="EC" id="3.6.1.1" evidence="3"/>
<dbReference type="KEGG" id="fhl:OE105_10245"/>
<proteinExistence type="inferred from homology"/>
<dbReference type="GO" id="GO:0006281">
    <property type="term" value="P:DNA repair"/>
    <property type="evidence" value="ECO:0007669"/>
    <property type="project" value="TreeGrafter"/>
</dbReference>
<dbReference type="GO" id="GO:0005829">
    <property type="term" value="C:cytosol"/>
    <property type="evidence" value="ECO:0007669"/>
    <property type="project" value="TreeGrafter"/>
</dbReference>
<dbReference type="PRINTS" id="PR00413">
    <property type="entry name" value="HADHALOGNASE"/>
</dbReference>
<dbReference type="InterPro" id="IPR041492">
    <property type="entry name" value="HAD_2"/>
</dbReference>
<keyword evidence="5" id="KW-1185">Reference proteome</keyword>
<dbReference type="InterPro" id="IPR023733">
    <property type="entry name" value="Pyrophosphatase_Ppax"/>
</dbReference>
<dbReference type="SUPFAM" id="SSF56784">
    <property type="entry name" value="HAD-like"/>
    <property type="match status" value="1"/>
</dbReference>
<evidence type="ECO:0000256" key="2">
    <source>
        <dbReference type="ARBA" id="ARBA00022842"/>
    </source>
</evidence>
<dbReference type="PANTHER" id="PTHR43434:SF26">
    <property type="entry name" value="PYROPHOSPHATASE PPAX"/>
    <property type="match status" value="1"/>
</dbReference>
<dbReference type="Gene3D" id="3.40.50.1000">
    <property type="entry name" value="HAD superfamily/HAD-like"/>
    <property type="match status" value="1"/>
</dbReference>
<dbReference type="GO" id="GO:0004427">
    <property type="term" value="F:inorganic diphosphate phosphatase activity"/>
    <property type="evidence" value="ECO:0007669"/>
    <property type="project" value="UniProtKB-UniRule"/>
</dbReference>
<evidence type="ECO:0000256" key="3">
    <source>
        <dbReference type="HAMAP-Rule" id="MF_01250"/>
    </source>
</evidence>
<comment type="catalytic activity">
    <reaction evidence="3">
        <text>diphosphate + H2O = 2 phosphate + H(+)</text>
        <dbReference type="Rhea" id="RHEA:24576"/>
        <dbReference type="ChEBI" id="CHEBI:15377"/>
        <dbReference type="ChEBI" id="CHEBI:15378"/>
        <dbReference type="ChEBI" id="CHEBI:33019"/>
        <dbReference type="ChEBI" id="CHEBI:43474"/>
        <dbReference type="EC" id="3.6.1.1"/>
    </reaction>
</comment>
<comment type="similarity">
    <text evidence="3">Belongs to the HAD-like hydrolase superfamily. PpaX family.</text>
</comment>
<comment type="function">
    <text evidence="3">Hydrolyzes pyrophosphate formed during P-Ser-HPr dephosphorylation by HPrK/P. Might play a role in controlling the intracellular pyrophosphate pool.</text>
</comment>
<protein>
    <recommendedName>
        <fullName evidence="3">Pyrophosphatase PpaX</fullName>
        <ecNumber evidence="3">3.6.1.1</ecNumber>
    </recommendedName>
</protein>
<dbReference type="NCBIfam" id="TIGR01549">
    <property type="entry name" value="HAD-SF-IA-v1"/>
    <property type="match status" value="1"/>
</dbReference>
<dbReference type="SFLD" id="SFLDG01135">
    <property type="entry name" value="C1.5.6:_HAD__Beta-PGM__Phospha"/>
    <property type="match status" value="1"/>
</dbReference>
<dbReference type="CDD" id="cd02616">
    <property type="entry name" value="HAD_PPase"/>
    <property type="match status" value="1"/>
</dbReference>
<dbReference type="InterPro" id="IPR050155">
    <property type="entry name" value="HAD-like_hydrolase_sf"/>
</dbReference>
<keyword evidence="2 3" id="KW-0460">Magnesium</keyword>
<dbReference type="SFLD" id="SFLDG01129">
    <property type="entry name" value="C1.5:_HAD__Beta-PGM__Phosphata"/>
    <property type="match status" value="1"/>
</dbReference>
<dbReference type="NCBIfam" id="TIGR01662">
    <property type="entry name" value="HAD-SF-IIIA"/>
    <property type="match status" value="1"/>
</dbReference>
<keyword evidence="1 3" id="KW-0378">Hydrolase</keyword>
<dbReference type="FunFam" id="3.40.50.1000:FF:000022">
    <property type="entry name" value="Phosphoglycolate phosphatase"/>
    <property type="match status" value="1"/>
</dbReference>
<dbReference type="InterPro" id="IPR006549">
    <property type="entry name" value="HAD-SF_hydro_IIIA"/>
</dbReference>
<dbReference type="Proteomes" id="UP001164726">
    <property type="component" value="Chromosome"/>
</dbReference>
<dbReference type="NCBIfam" id="TIGR01509">
    <property type="entry name" value="HAD-SF-IA-v3"/>
    <property type="match status" value="1"/>
</dbReference>
<dbReference type="NCBIfam" id="NF009804">
    <property type="entry name" value="PRK13288.1"/>
    <property type="match status" value="1"/>
</dbReference>
<dbReference type="GO" id="GO:0000287">
    <property type="term" value="F:magnesium ion binding"/>
    <property type="evidence" value="ECO:0007669"/>
    <property type="project" value="UniProtKB-UniRule"/>
</dbReference>
<gene>
    <name evidence="3 4" type="primary">ppaX</name>
    <name evidence="4" type="ORF">OE105_10245</name>
</gene>
<dbReference type="InterPro" id="IPR036412">
    <property type="entry name" value="HAD-like_sf"/>
</dbReference>
<dbReference type="Pfam" id="PF13419">
    <property type="entry name" value="HAD_2"/>
    <property type="match status" value="1"/>
</dbReference>
<organism evidence="4 5">
    <name type="scientific">Fervidibacillus halotolerans</name>
    <dbReference type="NCBI Taxonomy" id="2980027"/>
    <lineage>
        <taxon>Bacteria</taxon>
        <taxon>Bacillati</taxon>
        <taxon>Bacillota</taxon>
        <taxon>Bacilli</taxon>
        <taxon>Bacillales</taxon>
        <taxon>Bacillaceae</taxon>
        <taxon>Fervidibacillus</taxon>
    </lineage>
</organism>
<dbReference type="InterPro" id="IPR023198">
    <property type="entry name" value="PGP-like_dom2"/>
</dbReference>
<name>A0A9E8RZT2_9BACI</name>
<dbReference type="InterPro" id="IPR006439">
    <property type="entry name" value="HAD-SF_hydro_IA"/>
</dbReference>
<dbReference type="SFLD" id="SFLDS00003">
    <property type="entry name" value="Haloacid_Dehalogenase"/>
    <property type="match status" value="1"/>
</dbReference>
<dbReference type="HAMAP" id="MF_01250">
    <property type="entry name" value="Pyrophosphat_PpaX"/>
    <property type="match status" value="1"/>
</dbReference>
<dbReference type="GO" id="GO:0008967">
    <property type="term" value="F:phosphoglycolate phosphatase activity"/>
    <property type="evidence" value="ECO:0007669"/>
    <property type="project" value="TreeGrafter"/>
</dbReference>